<evidence type="ECO:0000256" key="1">
    <source>
        <dbReference type="SAM" id="MobiDB-lite"/>
    </source>
</evidence>
<evidence type="ECO:0000313" key="2">
    <source>
        <dbReference type="EMBL" id="KAK8016852.1"/>
    </source>
</evidence>
<dbReference type="Proteomes" id="UP001444661">
    <property type="component" value="Unassembled WGS sequence"/>
</dbReference>
<organism evidence="2 3">
    <name type="scientific">Apiospora rasikravindrae</name>
    <dbReference type="NCBI Taxonomy" id="990691"/>
    <lineage>
        <taxon>Eukaryota</taxon>
        <taxon>Fungi</taxon>
        <taxon>Dikarya</taxon>
        <taxon>Ascomycota</taxon>
        <taxon>Pezizomycotina</taxon>
        <taxon>Sordariomycetes</taxon>
        <taxon>Xylariomycetidae</taxon>
        <taxon>Amphisphaeriales</taxon>
        <taxon>Apiosporaceae</taxon>
        <taxon>Apiospora</taxon>
    </lineage>
</organism>
<feature type="region of interest" description="Disordered" evidence="1">
    <location>
        <begin position="70"/>
        <end position="145"/>
    </location>
</feature>
<feature type="compositionally biased region" description="Basic and acidic residues" evidence="1">
    <location>
        <begin position="130"/>
        <end position="145"/>
    </location>
</feature>
<protein>
    <submittedName>
        <fullName evidence="2">Uncharacterized protein</fullName>
    </submittedName>
</protein>
<sequence>MAGTKQTPGDNTFASGNDLKTLCYCMSTCEGFHLNPKALAPLLGISAPNNVPRKIKSIIEPLGFELKGGVITAKDGSGTPGNNGDSAAGPSTPVKPKNSAPKTPASKRSGKKRKLEDLGANSNNDEAEAAEAKKGDSEGKDQDEV</sequence>
<dbReference type="EMBL" id="JAQQWK010000014">
    <property type="protein sequence ID" value="KAK8016852.1"/>
    <property type="molecule type" value="Genomic_DNA"/>
</dbReference>
<evidence type="ECO:0000313" key="3">
    <source>
        <dbReference type="Proteomes" id="UP001444661"/>
    </source>
</evidence>
<name>A0ABR1RPT9_9PEZI</name>
<keyword evidence="3" id="KW-1185">Reference proteome</keyword>
<comment type="caution">
    <text evidence="2">The sequence shown here is derived from an EMBL/GenBank/DDBJ whole genome shotgun (WGS) entry which is preliminary data.</text>
</comment>
<reference evidence="2 3" key="1">
    <citation type="submission" date="2023-01" db="EMBL/GenBank/DDBJ databases">
        <title>Analysis of 21 Apiospora genomes using comparative genomics revels a genus with tremendous synthesis potential of carbohydrate active enzymes and secondary metabolites.</title>
        <authorList>
            <person name="Sorensen T."/>
        </authorList>
    </citation>
    <scope>NUCLEOTIDE SEQUENCE [LARGE SCALE GENOMIC DNA]</scope>
    <source>
        <strain evidence="2 3">CBS 33761</strain>
    </source>
</reference>
<gene>
    <name evidence="2" type="ORF">PG993_015041</name>
</gene>
<proteinExistence type="predicted"/>
<accession>A0ABR1RPT9</accession>